<reference evidence="1" key="1">
    <citation type="submission" date="2021-01" db="EMBL/GenBank/DDBJ databases">
        <title>Modified the classification status of verrucomicrobia.</title>
        <authorList>
            <person name="Feng X."/>
        </authorList>
    </citation>
    <scope>NUCLEOTIDE SEQUENCE</scope>
    <source>
        <strain evidence="1">KCTC 13126</strain>
    </source>
</reference>
<proteinExistence type="predicted"/>
<sequence length="401" mass="45332">MENHPISLPETGLFSRSTVRIDRIQTKYQIPAEGGRGGLVETGRPLFSGYLKASSSFTNQEFDGPAALRPDSSRTFNLYLNLNPTRFLAHQQYHAEAIDTPSADLGPVNLSSRETTQSTGYEVLLGPNDNALVSFRLAHYGNANLWWRHLERYWSATVAGFSQRFIESNELAQSTLSHSEYLTIQSIEVYWEFTSEDAIGLVHNLAPIIRGLGNWALSQEFHNPLCSELNNSNCLSVRVKTRRGTYLKVYAKTTKRIRFEVEFRVRDLGDRAPETENRRNYSAFIDILRDYNEMAAQEVNTALEQIELANSNEYDCEQVSPYVLMHRVVQVLDNPVSAEAILALLINSGGYIQTTRGDSLSDEISAIRRAGIIETITPRLRNYRIAPIYRRAITELSGQNT</sequence>
<keyword evidence="2" id="KW-1185">Reference proteome</keyword>
<dbReference type="RefSeq" id="WP_200355473.1">
    <property type="nucleotide sequence ID" value="NZ_JAENIL010000016.1"/>
</dbReference>
<evidence type="ECO:0000313" key="1">
    <source>
        <dbReference type="EMBL" id="MBK1877257.1"/>
    </source>
</evidence>
<protein>
    <submittedName>
        <fullName evidence="1">Uncharacterized protein</fullName>
    </submittedName>
</protein>
<name>A0A934RZP6_9BACT</name>
<gene>
    <name evidence="1" type="ORF">JIN87_10280</name>
</gene>
<dbReference type="AlphaFoldDB" id="A0A934RZP6"/>
<evidence type="ECO:0000313" key="2">
    <source>
        <dbReference type="Proteomes" id="UP000617628"/>
    </source>
</evidence>
<accession>A0A934RZP6</accession>
<dbReference type="EMBL" id="JAENIL010000016">
    <property type="protein sequence ID" value="MBK1877257.1"/>
    <property type="molecule type" value="Genomic_DNA"/>
</dbReference>
<dbReference type="Proteomes" id="UP000617628">
    <property type="component" value="Unassembled WGS sequence"/>
</dbReference>
<organism evidence="1 2">
    <name type="scientific">Pelagicoccus mobilis</name>
    <dbReference type="NCBI Taxonomy" id="415221"/>
    <lineage>
        <taxon>Bacteria</taxon>
        <taxon>Pseudomonadati</taxon>
        <taxon>Verrucomicrobiota</taxon>
        <taxon>Opitutia</taxon>
        <taxon>Puniceicoccales</taxon>
        <taxon>Pelagicoccaceae</taxon>
        <taxon>Pelagicoccus</taxon>
    </lineage>
</organism>
<comment type="caution">
    <text evidence="1">The sequence shown here is derived from an EMBL/GenBank/DDBJ whole genome shotgun (WGS) entry which is preliminary data.</text>
</comment>